<dbReference type="EMBL" id="KB095891">
    <property type="protein sequence ID" value="ESO10321.1"/>
    <property type="molecule type" value="Genomic_DNA"/>
</dbReference>
<dbReference type="InParanoid" id="T1FK43"/>
<name>T1FK43_HELRO</name>
<dbReference type="HOGENOM" id="CLU_1410222_0_0_1"/>
<feature type="compositionally biased region" description="Basic and acidic residues" evidence="1">
    <location>
        <begin position="124"/>
        <end position="138"/>
    </location>
</feature>
<dbReference type="RefSeq" id="XP_009011567.1">
    <property type="nucleotide sequence ID" value="XM_009013319.1"/>
</dbReference>
<protein>
    <submittedName>
        <fullName evidence="2 3">Uncharacterized protein</fullName>
    </submittedName>
</protein>
<accession>T1FK43</accession>
<reference evidence="3" key="3">
    <citation type="submission" date="2015-06" db="UniProtKB">
        <authorList>
            <consortium name="EnsemblMetazoa"/>
        </authorList>
    </citation>
    <scope>IDENTIFICATION</scope>
</reference>
<organism evidence="3 4">
    <name type="scientific">Helobdella robusta</name>
    <name type="common">Californian leech</name>
    <dbReference type="NCBI Taxonomy" id="6412"/>
    <lineage>
        <taxon>Eukaryota</taxon>
        <taxon>Metazoa</taxon>
        <taxon>Spiralia</taxon>
        <taxon>Lophotrochozoa</taxon>
        <taxon>Annelida</taxon>
        <taxon>Clitellata</taxon>
        <taxon>Hirudinea</taxon>
        <taxon>Rhynchobdellida</taxon>
        <taxon>Glossiphoniidae</taxon>
        <taxon>Helobdella</taxon>
    </lineage>
</organism>
<dbReference type="GeneID" id="20209192"/>
<evidence type="ECO:0000256" key="1">
    <source>
        <dbReference type="SAM" id="MobiDB-lite"/>
    </source>
</evidence>
<feature type="compositionally biased region" description="Basic and acidic residues" evidence="1">
    <location>
        <begin position="102"/>
        <end position="116"/>
    </location>
</feature>
<evidence type="ECO:0000313" key="4">
    <source>
        <dbReference type="Proteomes" id="UP000015101"/>
    </source>
</evidence>
<dbReference type="AlphaFoldDB" id="T1FK43"/>
<sequence>MSPDTEMDGHDAYLHVGERKNFTCSIDDQMTSSTTSSTFSLFSSSPLPPSCYSLPDHVNVVLTFERSKKFDSRQEIRCCCDLRHAAGSGGDEEEDEEEDDDGYHYNNDDKDGVSKDNDDDEDGGDMKNSKDDNDDNGRSKNCRINALQVDVHMKSFLYADVVPSVLIRAPGIHERCHLNHRNRNETAFLRVRF</sequence>
<evidence type="ECO:0000313" key="3">
    <source>
        <dbReference type="EnsemblMetazoa" id="HelroP183733"/>
    </source>
</evidence>
<keyword evidence="4" id="KW-1185">Reference proteome</keyword>
<feature type="compositionally biased region" description="Acidic residues" evidence="1">
    <location>
        <begin position="90"/>
        <end position="101"/>
    </location>
</feature>
<gene>
    <name evidence="3" type="primary">20209192</name>
    <name evidence="2" type="ORF">HELRODRAFT_183733</name>
</gene>
<proteinExistence type="predicted"/>
<dbReference type="KEGG" id="hro:HELRODRAFT_183733"/>
<dbReference type="CTD" id="20209192"/>
<feature type="region of interest" description="Disordered" evidence="1">
    <location>
        <begin position="86"/>
        <end position="140"/>
    </location>
</feature>
<evidence type="ECO:0000313" key="2">
    <source>
        <dbReference type="EMBL" id="ESO10321.1"/>
    </source>
</evidence>
<reference evidence="4" key="1">
    <citation type="submission" date="2012-12" db="EMBL/GenBank/DDBJ databases">
        <authorList>
            <person name="Hellsten U."/>
            <person name="Grimwood J."/>
            <person name="Chapman J.A."/>
            <person name="Shapiro H."/>
            <person name="Aerts A."/>
            <person name="Otillar R.P."/>
            <person name="Terry A.Y."/>
            <person name="Boore J.L."/>
            <person name="Simakov O."/>
            <person name="Marletaz F."/>
            <person name="Cho S.-J."/>
            <person name="Edsinger-Gonzales E."/>
            <person name="Havlak P."/>
            <person name="Kuo D.-H."/>
            <person name="Larsson T."/>
            <person name="Lv J."/>
            <person name="Arendt D."/>
            <person name="Savage R."/>
            <person name="Osoegawa K."/>
            <person name="de Jong P."/>
            <person name="Lindberg D.R."/>
            <person name="Seaver E.C."/>
            <person name="Weisblat D.A."/>
            <person name="Putnam N.H."/>
            <person name="Grigoriev I.V."/>
            <person name="Rokhsar D.S."/>
        </authorList>
    </citation>
    <scope>NUCLEOTIDE SEQUENCE</scope>
</reference>
<dbReference type="EnsemblMetazoa" id="HelroT183733">
    <property type="protein sequence ID" value="HelroP183733"/>
    <property type="gene ID" value="HelroG183733"/>
</dbReference>
<dbReference type="Proteomes" id="UP000015101">
    <property type="component" value="Unassembled WGS sequence"/>
</dbReference>
<dbReference type="Gene3D" id="3.30.70.2850">
    <property type="match status" value="1"/>
</dbReference>
<dbReference type="EMBL" id="AMQM01008972">
    <property type="status" value="NOT_ANNOTATED_CDS"/>
    <property type="molecule type" value="Genomic_DNA"/>
</dbReference>
<reference evidence="2 4" key="2">
    <citation type="journal article" date="2013" name="Nature">
        <title>Insights into bilaterian evolution from three spiralian genomes.</title>
        <authorList>
            <person name="Simakov O."/>
            <person name="Marletaz F."/>
            <person name="Cho S.J."/>
            <person name="Edsinger-Gonzales E."/>
            <person name="Havlak P."/>
            <person name="Hellsten U."/>
            <person name="Kuo D.H."/>
            <person name="Larsson T."/>
            <person name="Lv J."/>
            <person name="Arendt D."/>
            <person name="Savage R."/>
            <person name="Osoegawa K."/>
            <person name="de Jong P."/>
            <person name="Grimwood J."/>
            <person name="Chapman J.A."/>
            <person name="Shapiro H."/>
            <person name="Aerts A."/>
            <person name="Otillar R.P."/>
            <person name="Terry A.Y."/>
            <person name="Boore J.L."/>
            <person name="Grigoriev I.V."/>
            <person name="Lindberg D.R."/>
            <person name="Seaver E.C."/>
            <person name="Weisblat D.A."/>
            <person name="Putnam N.H."/>
            <person name="Rokhsar D.S."/>
        </authorList>
    </citation>
    <scope>NUCLEOTIDE SEQUENCE</scope>
</reference>